<dbReference type="InterPro" id="IPR002528">
    <property type="entry name" value="MATE_fam"/>
</dbReference>
<dbReference type="GO" id="GO:0015297">
    <property type="term" value="F:antiporter activity"/>
    <property type="evidence" value="ECO:0007669"/>
    <property type="project" value="InterPro"/>
</dbReference>
<evidence type="ECO:0000256" key="2">
    <source>
        <dbReference type="SAM" id="MobiDB-lite"/>
    </source>
</evidence>
<name>W6MPG1_9ASCO</name>
<keyword evidence="3" id="KW-1133">Transmembrane helix</keyword>
<protein>
    <recommendedName>
        <fullName evidence="6">MATE efflux family protein</fullName>
    </recommendedName>
</protein>
<feature type="transmembrane region" description="Helical" evidence="3">
    <location>
        <begin position="153"/>
        <end position="176"/>
    </location>
</feature>
<dbReference type="GO" id="GO:0016020">
    <property type="term" value="C:membrane"/>
    <property type="evidence" value="ECO:0007669"/>
    <property type="project" value="InterPro"/>
</dbReference>
<gene>
    <name evidence="4" type="ORF">KUCA_T00004195001</name>
</gene>
<proteinExistence type="inferred from homology"/>
<dbReference type="RefSeq" id="XP_022460203.1">
    <property type="nucleotide sequence ID" value="XM_022600903.1"/>
</dbReference>
<accession>W6MPG1</accession>
<feature type="transmembrane region" description="Helical" evidence="3">
    <location>
        <begin position="85"/>
        <end position="105"/>
    </location>
</feature>
<feature type="transmembrane region" description="Helical" evidence="3">
    <location>
        <begin position="373"/>
        <end position="395"/>
    </location>
</feature>
<feature type="transmembrane region" description="Helical" evidence="3">
    <location>
        <begin position="450"/>
        <end position="469"/>
    </location>
</feature>
<dbReference type="STRING" id="1382522.W6MPG1"/>
<feature type="transmembrane region" description="Helical" evidence="3">
    <location>
        <begin position="475"/>
        <end position="498"/>
    </location>
</feature>
<feature type="transmembrane region" description="Helical" evidence="3">
    <location>
        <begin position="231"/>
        <end position="250"/>
    </location>
</feature>
<dbReference type="Proteomes" id="UP000019384">
    <property type="component" value="Unassembled WGS sequence"/>
</dbReference>
<reference evidence="4" key="2">
    <citation type="submission" date="2014-02" db="EMBL/GenBank/DDBJ databases">
        <title>Complete DNA sequence of /Kuraishia capsulata/ illustrates novel genomic features among budding yeasts (/Saccharomycotina/).</title>
        <authorList>
            <person name="Morales L."/>
            <person name="Noel B."/>
            <person name="Porcel B."/>
            <person name="Marcet-Houben M."/>
            <person name="Hullo M-F."/>
            <person name="Sacerdot C."/>
            <person name="Tekaia F."/>
            <person name="Leh-Louis V."/>
            <person name="Despons L."/>
            <person name="Khanna V."/>
            <person name="Aury J-M."/>
            <person name="Barbe V."/>
            <person name="Couloux A."/>
            <person name="Labadie K."/>
            <person name="Pelletier E."/>
            <person name="Souciet J-L."/>
            <person name="Boekhout T."/>
            <person name="Gabaldon T."/>
            <person name="Wincker P."/>
            <person name="Dujon B."/>
        </authorList>
    </citation>
    <scope>NUCLEOTIDE SEQUENCE</scope>
    <source>
        <strain evidence="4">CBS 1993</strain>
    </source>
</reference>
<dbReference type="GO" id="GO:0042910">
    <property type="term" value="F:xenobiotic transmembrane transporter activity"/>
    <property type="evidence" value="ECO:0007669"/>
    <property type="project" value="InterPro"/>
</dbReference>
<evidence type="ECO:0000256" key="1">
    <source>
        <dbReference type="ARBA" id="ARBA00010199"/>
    </source>
</evidence>
<keyword evidence="5" id="KW-1185">Reference proteome</keyword>
<feature type="transmembrane region" description="Helical" evidence="3">
    <location>
        <begin position="298"/>
        <end position="320"/>
    </location>
</feature>
<evidence type="ECO:0000313" key="4">
    <source>
        <dbReference type="EMBL" id="CDK28213.1"/>
    </source>
</evidence>
<evidence type="ECO:0000256" key="3">
    <source>
        <dbReference type="SAM" id="Phobius"/>
    </source>
</evidence>
<dbReference type="PANTHER" id="PTHR11206">
    <property type="entry name" value="MULTIDRUG RESISTANCE PROTEIN"/>
    <property type="match status" value="1"/>
</dbReference>
<dbReference type="OrthoDB" id="2126698at2759"/>
<dbReference type="GeneID" id="34521591"/>
<dbReference type="AlphaFoldDB" id="W6MPG1"/>
<dbReference type="EMBL" id="HG793129">
    <property type="protein sequence ID" value="CDK28213.1"/>
    <property type="molecule type" value="Genomic_DNA"/>
</dbReference>
<feature type="transmembrane region" description="Helical" evidence="3">
    <location>
        <begin position="256"/>
        <end position="277"/>
    </location>
</feature>
<keyword evidence="3" id="KW-0812">Transmembrane</keyword>
<feature type="region of interest" description="Disordered" evidence="2">
    <location>
        <begin position="1"/>
        <end position="27"/>
    </location>
</feature>
<comment type="similarity">
    <text evidence="1">Belongs to the multi antimicrobial extrusion (MATE) (TC 2.A.66.1) family.</text>
</comment>
<organism evidence="4 5">
    <name type="scientific">Kuraishia capsulata CBS 1993</name>
    <dbReference type="NCBI Taxonomy" id="1382522"/>
    <lineage>
        <taxon>Eukaryota</taxon>
        <taxon>Fungi</taxon>
        <taxon>Dikarya</taxon>
        <taxon>Ascomycota</taxon>
        <taxon>Saccharomycotina</taxon>
        <taxon>Pichiomycetes</taxon>
        <taxon>Pichiales</taxon>
        <taxon>Pichiaceae</taxon>
        <taxon>Kuraishia</taxon>
    </lineage>
</organism>
<sequence length="514" mass="56854">MTLSPQVSPRSRVPYRSPELSPKSVPHHGYNHIGNFQLSLGESSTIDASVTETTNLLPNSIYQKELSASSSMAEIWFLVKNSAPVLITFTFQYSVQTLVPIYYASQLGPKYLSACSLSLTTFYLTGPVFFNGFTTAMDFYCSMAYGAGRFEKVGLYCQRCFTIMLCMMLAVIPFWMNPSAFFRFISDDEDLVALCERCLKFMPIVAPAGIVFECGKRFLQSQTKFDAPTRIILGALPLSIGLNIYLLPKLGIDGPFVSFLLTYWAMALAIVGYITFIDGYQCWKSDVTFEELFSDWYPLLKLGIPGILMILSEAMAFQVLTYFATALGSDQLAAQSVISTLASFAFQLPFSVSTCASTRMANIIGSRNLGYITVVRAAVTIASALSIFNFAWIILLRYQLGQLFAPEDPQLVELIARSCMVLALNQLLDCTNVIMAGILRGQGRQRLGSILSLCSYYIIATPFELLLGFKLHLGVLGLWLGLAVGVGFLSLSELYSVIKSPWDKIMDSSRELDA</sequence>
<dbReference type="Pfam" id="PF01554">
    <property type="entry name" value="MatE"/>
    <property type="match status" value="2"/>
</dbReference>
<evidence type="ECO:0008006" key="6">
    <source>
        <dbReference type="Google" id="ProtNLM"/>
    </source>
</evidence>
<feature type="transmembrane region" description="Helical" evidence="3">
    <location>
        <begin position="111"/>
        <end position="133"/>
    </location>
</feature>
<dbReference type="NCBIfam" id="TIGR00797">
    <property type="entry name" value="matE"/>
    <property type="match status" value="1"/>
</dbReference>
<dbReference type="HOGENOM" id="CLU_012893_1_2_1"/>
<evidence type="ECO:0000313" key="5">
    <source>
        <dbReference type="Proteomes" id="UP000019384"/>
    </source>
</evidence>
<keyword evidence="3" id="KW-0472">Membrane</keyword>
<reference evidence="4" key="1">
    <citation type="submission" date="2013-12" db="EMBL/GenBank/DDBJ databases">
        <authorList>
            <person name="Genoscope - CEA"/>
        </authorList>
    </citation>
    <scope>NUCLEOTIDE SEQUENCE</scope>
    <source>
        <strain evidence="4">CBS 1993</strain>
    </source>
</reference>